<dbReference type="PANTHER" id="PTHR21485:SF6">
    <property type="entry name" value="N-ACYLNEURAMINATE CYTIDYLYLTRANSFERASE-RELATED"/>
    <property type="match status" value="1"/>
</dbReference>
<dbReference type="CDD" id="cd02513">
    <property type="entry name" value="CMP-NeuAc_Synthase"/>
    <property type="match status" value="1"/>
</dbReference>
<dbReference type="InterPro" id="IPR003329">
    <property type="entry name" value="Cytidylyl_trans"/>
</dbReference>
<dbReference type="EMBL" id="JAODOQ010000002">
    <property type="protein sequence ID" value="MCT8988653.1"/>
    <property type="molecule type" value="Genomic_DNA"/>
</dbReference>
<dbReference type="EMBL" id="JAODOQ010000001">
    <property type="protein sequence ID" value="MCT8987247.1"/>
    <property type="molecule type" value="Genomic_DNA"/>
</dbReference>
<dbReference type="InterPro" id="IPR029044">
    <property type="entry name" value="Nucleotide-diphossugar_trans"/>
</dbReference>
<evidence type="ECO:0000313" key="3">
    <source>
        <dbReference type="Proteomes" id="UP001431192"/>
    </source>
</evidence>
<dbReference type="PANTHER" id="PTHR21485">
    <property type="entry name" value="HAD SUPERFAMILY MEMBERS CMAS AND KDSC"/>
    <property type="match status" value="1"/>
</dbReference>
<name>A0ABT2P7N0_9GAMM</name>
<dbReference type="RefSeq" id="WP_261733551.1">
    <property type="nucleotide sequence ID" value="NZ_JAODOQ010000001.1"/>
</dbReference>
<comment type="caution">
    <text evidence="2">The sequence shown here is derived from an EMBL/GenBank/DDBJ whole genome shotgun (WGS) entry which is preliminary data.</text>
</comment>
<keyword evidence="3" id="KW-1185">Reference proteome</keyword>
<reference evidence="2" key="1">
    <citation type="submission" date="2022-09" db="EMBL/GenBank/DDBJ databases">
        <title>Shewanella sp. KJ10-1 sp.nov, isolated from marine algae.</title>
        <authorList>
            <person name="Butt M."/>
            <person name="Lee J.K."/>
            <person name="Kim J.M."/>
            <person name="Choi D.G."/>
        </authorList>
    </citation>
    <scope>NUCLEOTIDE SEQUENCE</scope>
    <source>
        <strain evidence="2">KJ10-1</strain>
    </source>
</reference>
<evidence type="ECO:0000313" key="2">
    <source>
        <dbReference type="EMBL" id="MCT8988653.1"/>
    </source>
</evidence>
<dbReference type="Pfam" id="PF02348">
    <property type="entry name" value="CTP_transf_3"/>
    <property type="match status" value="1"/>
</dbReference>
<keyword evidence="2" id="KW-0808">Transferase</keyword>
<sequence>MFNGKKVLALIPARGGSKRLPRKNLLSLDGKPLVNWSIDLALANQFIDCVILSTDDPEIVSVVDERVFIPELRPDYLSTDLSTTLSVLLYTIEKFGQGFDILMVLQPTSPIRKQEHINEALSVFCTNSAFSVVSVTQCEHPPIWSNTLPENGMMDGFIKSEGLKRSQDLDIFYRLNGSIYIYDIHELLKVKHVNFTENTYAYKMDNMYSIDIDNKIDFEMVEFFVQKYQLGIDY</sequence>
<dbReference type="Proteomes" id="UP001431192">
    <property type="component" value="Unassembled WGS sequence"/>
</dbReference>
<dbReference type="GO" id="GO:0016779">
    <property type="term" value="F:nucleotidyltransferase activity"/>
    <property type="evidence" value="ECO:0007669"/>
    <property type="project" value="UniProtKB-KW"/>
</dbReference>
<dbReference type="SUPFAM" id="SSF53448">
    <property type="entry name" value="Nucleotide-diphospho-sugar transferases"/>
    <property type="match status" value="1"/>
</dbReference>
<evidence type="ECO:0000313" key="1">
    <source>
        <dbReference type="EMBL" id="MCT8987247.1"/>
    </source>
</evidence>
<keyword evidence="2" id="KW-0548">Nucleotidyltransferase</keyword>
<proteinExistence type="predicted"/>
<accession>A0ABT2P7N0</accession>
<gene>
    <name evidence="1" type="ORF">N4T56_13185</name>
    <name evidence="2" type="ORF">N4T56_22190</name>
</gene>
<dbReference type="InterPro" id="IPR050793">
    <property type="entry name" value="CMP-NeuNAc_synthase"/>
</dbReference>
<protein>
    <submittedName>
        <fullName evidence="2">Acylneuraminate cytidylyltransferase family protein</fullName>
    </submittedName>
</protein>
<dbReference type="Gene3D" id="3.90.550.10">
    <property type="entry name" value="Spore Coat Polysaccharide Biosynthesis Protein SpsA, Chain A"/>
    <property type="match status" value="1"/>
</dbReference>
<organism evidence="2 3">
    <name type="scientific">Shewanella phaeophyticola</name>
    <dbReference type="NCBI Taxonomy" id="2978345"/>
    <lineage>
        <taxon>Bacteria</taxon>
        <taxon>Pseudomonadati</taxon>
        <taxon>Pseudomonadota</taxon>
        <taxon>Gammaproteobacteria</taxon>
        <taxon>Alteromonadales</taxon>
        <taxon>Shewanellaceae</taxon>
        <taxon>Shewanella</taxon>
    </lineage>
</organism>